<dbReference type="AlphaFoldDB" id="A0A9E4ZBV4"/>
<proteinExistence type="predicted"/>
<reference evidence="1" key="1">
    <citation type="journal article" date="2021" name="mSystems">
        <title>Bacteria and Archaea Synergistically Convert Glycine Betaine to Biogenic Methane in the Formosa Cold Seep of the South China Sea.</title>
        <authorList>
            <person name="Li L."/>
            <person name="Zhang W."/>
            <person name="Zhang S."/>
            <person name="Song L."/>
            <person name="Sun Q."/>
            <person name="Zhang H."/>
            <person name="Xiang H."/>
            <person name="Dong X."/>
        </authorList>
    </citation>
    <scope>NUCLEOTIDE SEQUENCE</scope>
    <source>
        <strain evidence="1">LLY</strain>
    </source>
</reference>
<dbReference type="RefSeq" id="WP_250866912.1">
    <property type="nucleotide sequence ID" value="NZ_JAGSOI010000002.1"/>
</dbReference>
<dbReference type="EMBL" id="JAGSOI010000002">
    <property type="protein sequence ID" value="MCM1985533.1"/>
    <property type="molecule type" value="Genomic_DNA"/>
</dbReference>
<dbReference type="Proteomes" id="UP001056766">
    <property type="component" value="Unassembled WGS sequence"/>
</dbReference>
<comment type="caution">
    <text evidence="1">The sequence shown here is derived from an EMBL/GenBank/DDBJ whole genome shotgun (WGS) entry which is preliminary data.</text>
</comment>
<keyword evidence="2" id="KW-1185">Reference proteome</keyword>
<organism evidence="1 2">
    <name type="scientific">Methanococcoides seepicolus</name>
    <dbReference type="NCBI Taxonomy" id="2828780"/>
    <lineage>
        <taxon>Archaea</taxon>
        <taxon>Methanobacteriati</taxon>
        <taxon>Methanobacteriota</taxon>
        <taxon>Stenosarchaea group</taxon>
        <taxon>Methanomicrobia</taxon>
        <taxon>Methanosarcinales</taxon>
        <taxon>Methanosarcinaceae</taxon>
        <taxon>Methanococcoides</taxon>
    </lineage>
</organism>
<dbReference type="InterPro" id="IPR025591">
    <property type="entry name" value="RloB"/>
</dbReference>
<sequence length="199" mass="23471">MVRREGTRSITQMWIFCEGEKTEIHYFEHMRSDLRINKLKIKVKSSDDQDALSVIKYALDVLKHSRDYVPGDLIFCVFDRDENSSKELSQAKKLASAEDIQIIFSNPCFEFWILSHFERYERPLDNKLLKRKLVQFLGQYQKNDSQIYEKTKDRIDIAMKYSEEVVSLHESSGVDIISRDSNPSTLVHQLIEKIRTFVK</sequence>
<accession>A0A9E4ZBV4</accession>
<evidence type="ECO:0000313" key="2">
    <source>
        <dbReference type="Proteomes" id="UP001056766"/>
    </source>
</evidence>
<gene>
    <name evidence="1" type="ORF">KDK67_00635</name>
</gene>
<name>A0A9E4ZBV4_9EURY</name>
<evidence type="ECO:0000313" key="1">
    <source>
        <dbReference type="EMBL" id="MCM1985533.1"/>
    </source>
</evidence>
<dbReference type="Pfam" id="PF13707">
    <property type="entry name" value="RloB"/>
    <property type="match status" value="1"/>
</dbReference>
<protein>
    <submittedName>
        <fullName evidence="1">RloB domain-containing protein</fullName>
    </submittedName>
</protein>
<reference evidence="1" key="2">
    <citation type="submission" date="2021-04" db="EMBL/GenBank/DDBJ databases">
        <authorList>
            <person name="Dong X."/>
        </authorList>
    </citation>
    <scope>NUCLEOTIDE SEQUENCE</scope>
    <source>
        <strain evidence="1">LLY</strain>
    </source>
</reference>